<feature type="compositionally biased region" description="Pro residues" evidence="1">
    <location>
        <begin position="57"/>
        <end position="67"/>
    </location>
</feature>
<keyword evidence="4" id="KW-1185">Reference proteome</keyword>
<dbReference type="OrthoDB" id="5417666at2759"/>
<dbReference type="EMBL" id="VFLP01000044">
    <property type="protein sequence ID" value="TRX91583.1"/>
    <property type="molecule type" value="Genomic_DNA"/>
</dbReference>
<feature type="signal peptide" evidence="2">
    <location>
        <begin position="1"/>
        <end position="15"/>
    </location>
</feature>
<reference evidence="4" key="1">
    <citation type="submission" date="2019-06" db="EMBL/GenBank/DDBJ databases">
        <title>Draft genome sequence of the griseofulvin-producing fungus Xylaria cubensis strain G536.</title>
        <authorList>
            <person name="Mead M.E."/>
            <person name="Raja H.A."/>
            <person name="Steenwyk J.L."/>
            <person name="Knowles S.L."/>
            <person name="Oberlies N.H."/>
            <person name="Rokas A."/>
        </authorList>
    </citation>
    <scope>NUCLEOTIDE SEQUENCE [LARGE SCALE GENOMIC DNA]</scope>
    <source>
        <strain evidence="4">G536</strain>
    </source>
</reference>
<dbReference type="STRING" id="2512241.A0A553HUE7"/>
<evidence type="ECO:0000313" key="4">
    <source>
        <dbReference type="Proteomes" id="UP000319160"/>
    </source>
</evidence>
<gene>
    <name evidence="3" type="ORF">FHL15_007588</name>
</gene>
<feature type="region of interest" description="Disordered" evidence="1">
    <location>
        <begin position="51"/>
        <end position="70"/>
    </location>
</feature>
<evidence type="ECO:0000256" key="1">
    <source>
        <dbReference type="SAM" id="MobiDB-lite"/>
    </source>
</evidence>
<proteinExistence type="predicted"/>
<dbReference type="AlphaFoldDB" id="A0A553HUE7"/>
<name>A0A553HUE7_9PEZI</name>
<sequence length="279" mass="29274">MRYSIFPAFVGLTAALPGQVVQKQISISTVTAAAHPMTFWPLSPLATTATPLSYGSPPTPSRVPPPQRNGEVILNADCTSSSTLSPPSPPPLRSTPAPTTTTSLCTIIKGSYPTSTLPSFCRPTLFANAPDRPSPSAAAAAVVTIGANSVPDKISCCAECAAYYNCFAWRFVPAYVEQTPTPMLPGGFDPWRHGGCEIAYHTGDREEGEDGEDVPSLCPNGLVTGRNGTEEEKGEADAPWFDGLYYNGWNEGACSSLGNVLFLGGGDLGIGDESSLCHV</sequence>
<evidence type="ECO:0008006" key="5">
    <source>
        <dbReference type="Google" id="ProtNLM"/>
    </source>
</evidence>
<comment type="caution">
    <text evidence="3">The sequence shown here is derived from an EMBL/GenBank/DDBJ whole genome shotgun (WGS) entry which is preliminary data.</text>
</comment>
<accession>A0A553HUE7</accession>
<dbReference type="Proteomes" id="UP000319160">
    <property type="component" value="Unassembled WGS sequence"/>
</dbReference>
<keyword evidence="2" id="KW-0732">Signal</keyword>
<organism evidence="3 4">
    <name type="scientific">Xylaria flabelliformis</name>
    <dbReference type="NCBI Taxonomy" id="2512241"/>
    <lineage>
        <taxon>Eukaryota</taxon>
        <taxon>Fungi</taxon>
        <taxon>Dikarya</taxon>
        <taxon>Ascomycota</taxon>
        <taxon>Pezizomycotina</taxon>
        <taxon>Sordariomycetes</taxon>
        <taxon>Xylariomycetidae</taxon>
        <taxon>Xylariales</taxon>
        <taxon>Xylariaceae</taxon>
        <taxon>Xylaria</taxon>
    </lineage>
</organism>
<feature type="chain" id="PRO_5021982245" description="Apple domain-containing protein" evidence="2">
    <location>
        <begin position="16"/>
        <end position="279"/>
    </location>
</feature>
<protein>
    <recommendedName>
        <fullName evidence="5">Apple domain-containing protein</fullName>
    </recommendedName>
</protein>
<evidence type="ECO:0000256" key="2">
    <source>
        <dbReference type="SAM" id="SignalP"/>
    </source>
</evidence>
<evidence type="ECO:0000313" key="3">
    <source>
        <dbReference type="EMBL" id="TRX91583.1"/>
    </source>
</evidence>